<dbReference type="AlphaFoldDB" id="A0A2M8C296"/>
<evidence type="ECO:0000256" key="1">
    <source>
        <dbReference type="SAM" id="MobiDB-lite"/>
    </source>
</evidence>
<evidence type="ECO:0000313" key="3">
    <source>
        <dbReference type="EMBL" id="PJB50219.1"/>
    </source>
</evidence>
<feature type="compositionally biased region" description="Polar residues" evidence="1">
    <location>
        <begin position="10"/>
        <end position="22"/>
    </location>
</feature>
<dbReference type="Proteomes" id="UP000228770">
    <property type="component" value="Unassembled WGS sequence"/>
</dbReference>
<feature type="domain" description="Fibrobacter succinogenes major paralogous" evidence="2">
    <location>
        <begin position="12"/>
        <end position="82"/>
    </location>
</feature>
<evidence type="ECO:0000313" key="4">
    <source>
        <dbReference type="Proteomes" id="UP000228770"/>
    </source>
</evidence>
<gene>
    <name evidence="3" type="ORF">CO102_01795</name>
</gene>
<protein>
    <recommendedName>
        <fullName evidence="2">Fibrobacter succinogenes major paralogous domain-containing protein</fullName>
    </recommendedName>
</protein>
<evidence type="ECO:0000259" key="2">
    <source>
        <dbReference type="Pfam" id="PF09603"/>
    </source>
</evidence>
<dbReference type="InterPro" id="IPR011871">
    <property type="entry name" value="Fib_succ_major"/>
</dbReference>
<organism evidence="3 4">
    <name type="scientific">Candidatus Brennerbacteria bacterium CG_4_9_14_3_um_filter_43_9</name>
    <dbReference type="NCBI Taxonomy" id="1974522"/>
    <lineage>
        <taxon>Bacteria</taxon>
        <taxon>Candidatus Brenneribacteriota</taxon>
    </lineage>
</organism>
<sequence length="115" mass="12965">MSLKRKFSLDSRSTTKSKSNSALPGGYRNTDGSYNNLSNNANLWSSTERDTNAWNRNLNYNNTSVNRNYNNKANGFSVRCVRELISARGIILTIFSLKGKICSSRSIKFTNNKND</sequence>
<dbReference type="Pfam" id="PF09603">
    <property type="entry name" value="Fib_succ_major"/>
    <property type="match status" value="1"/>
</dbReference>
<name>A0A2M8C296_9BACT</name>
<reference evidence="4" key="1">
    <citation type="submission" date="2017-09" db="EMBL/GenBank/DDBJ databases">
        <title>Depth-based differentiation of microbial function through sediment-hosted aquifers and enrichment of novel symbionts in the deep terrestrial subsurface.</title>
        <authorList>
            <person name="Probst A.J."/>
            <person name="Ladd B."/>
            <person name="Jarett J.K."/>
            <person name="Geller-Mcgrath D.E."/>
            <person name="Sieber C.M.K."/>
            <person name="Emerson J.B."/>
            <person name="Anantharaman K."/>
            <person name="Thomas B.C."/>
            <person name="Malmstrom R."/>
            <person name="Stieglmeier M."/>
            <person name="Klingl A."/>
            <person name="Woyke T."/>
            <person name="Ryan C.M."/>
            <person name="Banfield J.F."/>
        </authorList>
    </citation>
    <scope>NUCLEOTIDE SEQUENCE [LARGE SCALE GENOMIC DNA]</scope>
</reference>
<accession>A0A2M8C296</accession>
<comment type="caution">
    <text evidence="3">The sequence shown here is derived from an EMBL/GenBank/DDBJ whole genome shotgun (WGS) entry which is preliminary data.</text>
</comment>
<feature type="region of interest" description="Disordered" evidence="1">
    <location>
        <begin position="1"/>
        <end position="35"/>
    </location>
</feature>
<dbReference type="EMBL" id="PFUA01000041">
    <property type="protein sequence ID" value="PJB50219.1"/>
    <property type="molecule type" value="Genomic_DNA"/>
</dbReference>
<proteinExistence type="predicted"/>